<sequence>MLVLGFPEYLPQAATPGCCTECYELQSNAHISPMVKILRLVDLPEHIVIYRVINPTINSIRTAVQSNTSTRG</sequence>
<evidence type="ECO:0000313" key="2">
    <source>
        <dbReference type="Proteomes" id="UP000537890"/>
    </source>
</evidence>
<comment type="caution">
    <text evidence="1">The sequence shown here is derived from an EMBL/GenBank/DDBJ whole genome shotgun (WGS) entry which is preliminary data.</text>
</comment>
<organism evidence="1 2">
    <name type="scientific">Candidatus Methanofishera endochildressiae</name>
    <dbReference type="NCBI Taxonomy" id="2738884"/>
    <lineage>
        <taxon>Bacteria</taxon>
        <taxon>Pseudomonadati</taxon>
        <taxon>Pseudomonadota</taxon>
        <taxon>Gammaproteobacteria</taxon>
        <taxon>Candidatus Methanofishera</taxon>
    </lineage>
</organism>
<accession>A0A7Z0MPJ9</accession>
<proteinExistence type="predicted"/>
<dbReference type="Proteomes" id="UP000537890">
    <property type="component" value="Unassembled WGS sequence"/>
</dbReference>
<dbReference type="EMBL" id="JACCHS010000172">
    <property type="protein sequence ID" value="NYT47536.1"/>
    <property type="molecule type" value="Genomic_DNA"/>
</dbReference>
<name>A0A7Z0MPJ9_9GAMM</name>
<gene>
    <name evidence="1" type="ORF">H0A75_08210</name>
</gene>
<dbReference type="AlphaFoldDB" id="A0A7Z0MPJ9"/>
<reference evidence="1 2" key="1">
    <citation type="submission" date="2020-05" db="EMBL/GenBank/DDBJ databases">
        <title>Horizontal transmission and recombination maintain forever young bacterial symbiont genomes.</title>
        <authorList>
            <person name="Russell S.L."/>
            <person name="Pepper-Tunick E."/>
            <person name="Svedberg J."/>
            <person name="Byrne A."/>
            <person name="Ruelas Castillo J."/>
            <person name="Vollmers C."/>
            <person name="Beinart R.A."/>
            <person name="Corbett-Detig R."/>
        </authorList>
    </citation>
    <scope>NUCLEOTIDE SEQUENCE [LARGE SCALE GENOMIC DNA]</scope>
    <source>
        <strain evidence="1">4727-3</strain>
    </source>
</reference>
<evidence type="ECO:0000313" key="1">
    <source>
        <dbReference type="EMBL" id="NYT47536.1"/>
    </source>
</evidence>
<protein>
    <submittedName>
        <fullName evidence="1">Uncharacterized protein</fullName>
    </submittedName>
</protein>